<dbReference type="SUPFAM" id="SSF57938">
    <property type="entry name" value="DnaJ/Hsp40 cysteine-rich domain"/>
    <property type="match status" value="1"/>
</dbReference>
<organism evidence="1 2">
    <name type="scientific">Mastacembelus armatus</name>
    <name type="common">zig-zag eel</name>
    <dbReference type="NCBI Taxonomy" id="205130"/>
    <lineage>
        <taxon>Eukaryota</taxon>
        <taxon>Metazoa</taxon>
        <taxon>Chordata</taxon>
        <taxon>Craniata</taxon>
        <taxon>Vertebrata</taxon>
        <taxon>Euteleostomi</taxon>
        <taxon>Actinopterygii</taxon>
        <taxon>Neopterygii</taxon>
        <taxon>Teleostei</taxon>
        <taxon>Neoteleostei</taxon>
        <taxon>Acanthomorphata</taxon>
        <taxon>Anabantaria</taxon>
        <taxon>Synbranchiformes</taxon>
        <taxon>Mastacembelidae</taxon>
        <taxon>Mastacembelus</taxon>
    </lineage>
</organism>
<dbReference type="GeneTree" id="ENSGT00940000163873"/>
<dbReference type="GeneID" id="113146235"/>
<dbReference type="PANTHER" id="PTHR48465:SF1">
    <property type="entry name" value="PROTEIN SSUH2 HOMOLOG"/>
    <property type="match status" value="1"/>
</dbReference>
<dbReference type="OrthoDB" id="3355217at2759"/>
<sequence length="361" mass="40670">MDPQEQDGMSPDSLYNNIPGYEAMLSVSTGELCHPPVLSEQYARPEIQSSCPTWEIPSLSKEDALKALLMYASEKTCYSTKPAKEGVITNMEVFDTYRYRLETFTETRTTEWCHMPYYGQTIDTSGQIPPGPWEMEVKTPPFFFDSSETIEVPHTAFVKMCHFCNAVGTTLCFTCSGACFNRCSACHGSGYFSYYPNMQICWTCGGAGRLTCWDCSGEGRLTCSVCSGKRKIKVSINLVVNWLNSIDEDCVELSSGLQMFKLRSAPGISVFTDSNYMVYPVTYFPNPTIAQISERLLKEHRERFSPTSRTLQQRQTIEVIPVTKVTYEWKEESHVFFVYGTDGRVSADDYPATCCGCCPLM</sequence>
<protein>
    <submittedName>
        <fullName evidence="1">Protein SSUH2 homolog</fullName>
    </submittedName>
</protein>
<name>A0A3Q3MAU8_9TELE</name>
<evidence type="ECO:0000313" key="1">
    <source>
        <dbReference type="Ensembl" id="ENSMAMP00000024513.1"/>
    </source>
</evidence>
<dbReference type="RefSeq" id="XP_026189387.1">
    <property type="nucleotide sequence ID" value="XM_026333602.1"/>
</dbReference>
<dbReference type="InterPro" id="IPR052789">
    <property type="entry name" value="SSUH2_homolog"/>
</dbReference>
<evidence type="ECO:0000313" key="2">
    <source>
        <dbReference type="Proteomes" id="UP000261640"/>
    </source>
</evidence>
<reference evidence="1" key="2">
    <citation type="submission" date="2025-09" db="UniProtKB">
        <authorList>
            <consortium name="Ensembl"/>
        </authorList>
    </citation>
    <scope>IDENTIFICATION</scope>
</reference>
<dbReference type="Ensembl" id="ENSMAMT00000025144.2">
    <property type="protein sequence ID" value="ENSMAMP00000024513.1"/>
    <property type="gene ID" value="ENSMAMG00000016483.2"/>
</dbReference>
<dbReference type="AlphaFoldDB" id="A0A3Q3MAU8"/>
<dbReference type="Proteomes" id="UP000261640">
    <property type="component" value="Unplaced"/>
</dbReference>
<keyword evidence="2" id="KW-1185">Reference proteome</keyword>
<dbReference type="InterPro" id="IPR036410">
    <property type="entry name" value="HSP_DnaJ_Cys-rich_dom_sf"/>
</dbReference>
<dbReference type="PANTHER" id="PTHR48465">
    <property type="entry name" value="PROTEIN SSUH2 HOMOLOG"/>
    <property type="match status" value="1"/>
</dbReference>
<accession>A0A3Q3MAU8</accession>
<reference evidence="1" key="1">
    <citation type="submission" date="2025-08" db="UniProtKB">
        <authorList>
            <consortium name="Ensembl"/>
        </authorList>
    </citation>
    <scope>IDENTIFICATION</scope>
</reference>
<dbReference type="InParanoid" id="A0A3Q3MAU8"/>
<proteinExistence type="predicted"/>